<gene>
    <name evidence="2" type="ORF">VNO78_11367</name>
</gene>
<dbReference type="EMBL" id="JAYMYS010000003">
    <property type="protein sequence ID" value="KAK7400167.1"/>
    <property type="molecule type" value="Genomic_DNA"/>
</dbReference>
<feature type="transmembrane region" description="Helical" evidence="1">
    <location>
        <begin position="94"/>
        <end position="118"/>
    </location>
</feature>
<keyword evidence="1" id="KW-1133">Transmembrane helix</keyword>
<reference evidence="2 3" key="1">
    <citation type="submission" date="2024-01" db="EMBL/GenBank/DDBJ databases">
        <title>The genomes of 5 underutilized Papilionoideae crops provide insights into root nodulation and disease resistanc.</title>
        <authorList>
            <person name="Jiang F."/>
        </authorList>
    </citation>
    <scope>NUCLEOTIDE SEQUENCE [LARGE SCALE GENOMIC DNA]</scope>
    <source>
        <strain evidence="2">DUOXIRENSHENG_FW03</strain>
        <tissue evidence="2">Leaves</tissue>
    </source>
</reference>
<protein>
    <submittedName>
        <fullName evidence="2">Uncharacterized protein</fullName>
    </submittedName>
</protein>
<keyword evidence="1" id="KW-0472">Membrane</keyword>
<dbReference type="Proteomes" id="UP001386955">
    <property type="component" value="Unassembled WGS sequence"/>
</dbReference>
<evidence type="ECO:0000313" key="3">
    <source>
        <dbReference type="Proteomes" id="UP001386955"/>
    </source>
</evidence>
<keyword evidence="3" id="KW-1185">Reference proteome</keyword>
<organism evidence="2 3">
    <name type="scientific">Psophocarpus tetragonolobus</name>
    <name type="common">Winged bean</name>
    <name type="synonym">Dolichos tetragonolobus</name>
    <dbReference type="NCBI Taxonomy" id="3891"/>
    <lineage>
        <taxon>Eukaryota</taxon>
        <taxon>Viridiplantae</taxon>
        <taxon>Streptophyta</taxon>
        <taxon>Embryophyta</taxon>
        <taxon>Tracheophyta</taxon>
        <taxon>Spermatophyta</taxon>
        <taxon>Magnoliopsida</taxon>
        <taxon>eudicotyledons</taxon>
        <taxon>Gunneridae</taxon>
        <taxon>Pentapetalae</taxon>
        <taxon>rosids</taxon>
        <taxon>fabids</taxon>
        <taxon>Fabales</taxon>
        <taxon>Fabaceae</taxon>
        <taxon>Papilionoideae</taxon>
        <taxon>50 kb inversion clade</taxon>
        <taxon>NPAAA clade</taxon>
        <taxon>indigoferoid/millettioid clade</taxon>
        <taxon>Phaseoleae</taxon>
        <taxon>Psophocarpus</taxon>
    </lineage>
</organism>
<evidence type="ECO:0000256" key="1">
    <source>
        <dbReference type="SAM" id="Phobius"/>
    </source>
</evidence>
<comment type="caution">
    <text evidence="2">The sequence shown here is derived from an EMBL/GenBank/DDBJ whole genome shotgun (WGS) entry which is preliminary data.</text>
</comment>
<evidence type="ECO:0000313" key="2">
    <source>
        <dbReference type="EMBL" id="KAK7400167.1"/>
    </source>
</evidence>
<sequence>MHSTRVALLSSATWFFKLSKFGVQKNLGHFKFSVDFSLINASRRWILLPGLCSIPQVFDLEACDTDSLMSYEPNSHLPDGRPFHLYSTLNKRRVWLHSFSHMLIKLILAAVQVVIFGMG</sequence>
<name>A0AAN9SLN3_PSOTE</name>
<dbReference type="AlphaFoldDB" id="A0AAN9SLN3"/>
<proteinExistence type="predicted"/>
<accession>A0AAN9SLN3</accession>
<keyword evidence="1" id="KW-0812">Transmembrane</keyword>